<dbReference type="Proteomes" id="UP001209276">
    <property type="component" value="Unassembled WGS sequence"/>
</dbReference>
<dbReference type="InterPro" id="IPR036638">
    <property type="entry name" value="HLH_DNA-bd_sf"/>
</dbReference>
<sequence length="123" mass="14326">MTATCFLSLENRTNTGLPFVDQGYGAGTSNYRSIGKVVEPIERFYFDSPINEISDADEVLLLKIERTRHMLKQAVQSGKKFTDYDVVQLSQKLDEYLLEIQKKRLIRREIKKIIGEEYKDEIF</sequence>
<dbReference type="InterPro" id="IPR018540">
    <property type="entry name" value="Spo0E-like"/>
</dbReference>
<name>A0AAP9DW20_PANTH</name>
<dbReference type="Pfam" id="PF09388">
    <property type="entry name" value="SpoOE-like"/>
    <property type="match status" value="1"/>
</dbReference>
<dbReference type="Proteomes" id="UP000315377">
    <property type="component" value="Chromosome"/>
</dbReference>
<dbReference type="GeneID" id="76997634"/>
<evidence type="ECO:0000313" key="2">
    <source>
        <dbReference type="EMBL" id="QDM44970.1"/>
    </source>
</evidence>
<dbReference type="EMBL" id="CP041405">
    <property type="protein sequence ID" value="QDM44970.1"/>
    <property type="molecule type" value="Genomic_DNA"/>
</dbReference>
<dbReference type="RefSeq" id="WP_087443440.1">
    <property type="nucleotide sequence ID" value="NZ_CABMNB010000034.1"/>
</dbReference>
<reference evidence="1 4" key="2">
    <citation type="submission" date="2022-05" db="EMBL/GenBank/DDBJ databases">
        <title>Genome Sequencing of Bee-Associated Microbes.</title>
        <authorList>
            <person name="Dunlap C."/>
        </authorList>
    </citation>
    <scope>NUCLEOTIDE SEQUENCE [LARGE SCALE GENOMIC DNA]</scope>
    <source>
        <strain evidence="1 4">NRRL B-14613</strain>
    </source>
</reference>
<dbReference type="InterPro" id="IPR037208">
    <property type="entry name" value="Spo0E-like_sf"/>
</dbReference>
<reference evidence="2 3" key="1">
    <citation type="submission" date="2019-07" db="EMBL/GenBank/DDBJ databases">
        <title>Paenibacillus thiaminolyticus NRRL B-4156.</title>
        <authorList>
            <person name="Hehnly C."/>
            <person name="Zhang L."/>
        </authorList>
    </citation>
    <scope>NUCLEOTIDE SEQUENCE [LARGE SCALE GENOMIC DNA]</scope>
    <source>
        <strain evidence="2 3">NRRL B-4156</strain>
    </source>
</reference>
<dbReference type="GO" id="GO:0043937">
    <property type="term" value="P:regulation of sporulation"/>
    <property type="evidence" value="ECO:0007669"/>
    <property type="project" value="InterPro"/>
</dbReference>
<dbReference type="Gene3D" id="4.10.280.10">
    <property type="entry name" value="Helix-loop-helix DNA-binding domain"/>
    <property type="match status" value="1"/>
</dbReference>
<gene>
    <name evidence="2" type="ORF">FLT43_16870</name>
    <name evidence="1" type="ORF">M5W83_12055</name>
</gene>
<accession>A0AAP9DW20</accession>
<dbReference type="SUPFAM" id="SSF140500">
    <property type="entry name" value="BAS1536-like"/>
    <property type="match status" value="1"/>
</dbReference>
<evidence type="ECO:0000313" key="3">
    <source>
        <dbReference type="Proteomes" id="UP000315377"/>
    </source>
</evidence>
<dbReference type="AlphaFoldDB" id="A0AAP9DW20"/>
<proteinExistence type="predicted"/>
<dbReference type="EMBL" id="JAMDMM010000022">
    <property type="protein sequence ID" value="MCY9607878.1"/>
    <property type="molecule type" value="Genomic_DNA"/>
</dbReference>
<organism evidence="2 3">
    <name type="scientific">Paenibacillus thiaminolyticus</name>
    <name type="common">Bacillus thiaminolyticus</name>
    <dbReference type="NCBI Taxonomy" id="49283"/>
    <lineage>
        <taxon>Bacteria</taxon>
        <taxon>Bacillati</taxon>
        <taxon>Bacillota</taxon>
        <taxon>Bacilli</taxon>
        <taxon>Bacillales</taxon>
        <taxon>Paenibacillaceae</taxon>
        <taxon>Paenibacillus</taxon>
    </lineage>
</organism>
<dbReference type="GO" id="GO:0046983">
    <property type="term" value="F:protein dimerization activity"/>
    <property type="evidence" value="ECO:0007669"/>
    <property type="project" value="InterPro"/>
</dbReference>
<protein>
    <submittedName>
        <fullName evidence="2">Aspartyl-phosphate phosphatase Spo0E family protein</fullName>
    </submittedName>
</protein>
<evidence type="ECO:0000313" key="1">
    <source>
        <dbReference type="EMBL" id="MCY9607878.1"/>
    </source>
</evidence>
<evidence type="ECO:0000313" key="4">
    <source>
        <dbReference type="Proteomes" id="UP001209276"/>
    </source>
</evidence>
<keyword evidence="4" id="KW-1185">Reference proteome</keyword>